<proteinExistence type="predicted"/>
<reference evidence="1 2" key="1">
    <citation type="journal article" date="2018" name="New Phytol.">
        <title>Phylogenomics of Endogonaceae and evolution of mycorrhizas within Mucoromycota.</title>
        <authorList>
            <person name="Chang Y."/>
            <person name="Desiro A."/>
            <person name="Na H."/>
            <person name="Sandor L."/>
            <person name="Lipzen A."/>
            <person name="Clum A."/>
            <person name="Barry K."/>
            <person name="Grigoriev I.V."/>
            <person name="Martin F.M."/>
            <person name="Stajich J.E."/>
            <person name="Smith M.E."/>
            <person name="Bonito G."/>
            <person name="Spatafora J.W."/>
        </authorList>
    </citation>
    <scope>NUCLEOTIDE SEQUENCE [LARGE SCALE GENOMIC DNA]</scope>
    <source>
        <strain evidence="1 2">AD002</strain>
    </source>
</reference>
<evidence type="ECO:0000313" key="1">
    <source>
        <dbReference type="EMBL" id="RUS29042.1"/>
    </source>
</evidence>
<evidence type="ECO:0000313" key="2">
    <source>
        <dbReference type="Proteomes" id="UP000274822"/>
    </source>
</evidence>
<sequence length="75" mass="8528">MLVVHATTDPYTKIKKALDGKELRGLRKINKTFPWRVHIHIVVPPTNTKKIYCIAAYIRHSEFTVNVAGLKASDI</sequence>
<protein>
    <submittedName>
        <fullName evidence="1">Uncharacterized protein</fullName>
    </submittedName>
</protein>
<keyword evidence="2" id="KW-1185">Reference proteome</keyword>
<gene>
    <name evidence="1" type="ORF">BC938DRAFT_481135</name>
</gene>
<dbReference type="EMBL" id="RBNJ01005722">
    <property type="protein sequence ID" value="RUS29042.1"/>
    <property type="molecule type" value="Genomic_DNA"/>
</dbReference>
<dbReference type="AlphaFoldDB" id="A0A433QGV9"/>
<accession>A0A433QGV9</accession>
<comment type="caution">
    <text evidence="1">The sequence shown here is derived from an EMBL/GenBank/DDBJ whole genome shotgun (WGS) entry which is preliminary data.</text>
</comment>
<organism evidence="1 2">
    <name type="scientific">Jimgerdemannia flammicorona</name>
    <dbReference type="NCBI Taxonomy" id="994334"/>
    <lineage>
        <taxon>Eukaryota</taxon>
        <taxon>Fungi</taxon>
        <taxon>Fungi incertae sedis</taxon>
        <taxon>Mucoromycota</taxon>
        <taxon>Mucoromycotina</taxon>
        <taxon>Endogonomycetes</taxon>
        <taxon>Endogonales</taxon>
        <taxon>Endogonaceae</taxon>
        <taxon>Jimgerdemannia</taxon>
    </lineage>
</organism>
<dbReference type="Proteomes" id="UP000274822">
    <property type="component" value="Unassembled WGS sequence"/>
</dbReference>
<name>A0A433QGV9_9FUNG</name>